<feature type="compositionally biased region" description="Polar residues" evidence="1">
    <location>
        <begin position="366"/>
        <end position="379"/>
    </location>
</feature>
<protein>
    <submittedName>
        <fullName evidence="3">Uncharacterized protein</fullName>
    </submittedName>
</protein>
<dbReference type="AlphaFoldDB" id="G3JM76"/>
<feature type="region of interest" description="Disordered" evidence="1">
    <location>
        <begin position="218"/>
        <end position="248"/>
    </location>
</feature>
<dbReference type="VEuPathDB" id="FungiDB:CCM_07220"/>
<dbReference type="STRING" id="983644.G3JM76"/>
<keyword evidence="2" id="KW-1133">Transmembrane helix</keyword>
<dbReference type="HOGENOM" id="CLU_754371_0_0_1"/>
<feature type="transmembrane region" description="Helical" evidence="2">
    <location>
        <begin position="255"/>
        <end position="278"/>
    </location>
</feature>
<evidence type="ECO:0000313" key="3">
    <source>
        <dbReference type="EMBL" id="EGX90800.1"/>
    </source>
</evidence>
<feature type="compositionally biased region" description="Acidic residues" evidence="1">
    <location>
        <begin position="298"/>
        <end position="308"/>
    </location>
</feature>
<dbReference type="EMBL" id="JH126403">
    <property type="protein sequence ID" value="EGX90800.1"/>
    <property type="molecule type" value="Genomic_DNA"/>
</dbReference>
<reference evidence="3 4" key="1">
    <citation type="journal article" date="2011" name="Genome Biol.">
        <title>Genome sequence of the insect pathogenic fungus Cordyceps militaris, a valued traditional Chinese medicine.</title>
        <authorList>
            <person name="Zheng P."/>
            <person name="Xia Y."/>
            <person name="Xiao G."/>
            <person name="Xiong C."/>
            <person name="Hu X."/>
            <person name="Zhang S."/>
            <person name="Zheng H."/>
            <person name="Huang Y."/>
            <person name="Zhou Y."/>
            <person name="Wang S."/>
            <person name="Zhao G.P."/>
            <person name="Liu X."/>
            <person name="St Leger R.J."/>
            <person name="Wang C."/>
        </authorList>
    </citation>
    <scope>NUCLEOTIDE SEQUENCE [LARGE SCALE GENOMIC DNA]</scope>
    <source>
        <strain evidence="3 4">CM01</strain>
    </source>
</reference>
<dbReference type="Gene3D" id="1.20.5.100">
    <property type="entry name" value="Cytochrome c1, transmembrane anchor, C-terminal"/>
    <property type="match status" value="1"/>
</dbReference>
<feature type="region of interest" description="Disordered" evidence="1">
    <location>
        <begin position="282"/>
        <end position="406"/>
    </location>
</feature>
<keyword evidence="2" id="KW-0472">Membrane</keyword>
<keyword evidence="4" id="KW-1185">Reference proteome</keyword>
<evidence type="ECO:0000256" key="2">
    <source>
        <dbReference type="SAM" id="Phobius"/>
    </source>
</evidence>
<dbReference type="GeneID" id="18169231"/>
<gene>
    <name evidence="3" type="ORF">CCM_07220</name>
</gene>
<dbReference type="KEGG" id="cmt:CCM_07220"/>
<dbReference type="InParanoid" id="G3JM76"/>
<dbReference type="OMA" id="CYKNTFE"/>
<dbReference type="RefSeq" id="XP_006672421.1">
    <property type="nucleotide sequence ID" value="XM_006672358.1"/>
</dbReference>
<keyword evidence="2" id="KW-0812">Transmembrane</keyword>
<proteinExistence type="predicted"/>
<name>G3JM76_CORMM</name>
<accession>G3JM76</accession>
<dbReference type="Proteomes" id="UP000001610">
    <property type="component" value="Unassembled WGS sequence"/>
</dbReference>
<evidence type="ECO:0000256" key="1">
    <source>
        <dbReference type="SAM" id="MobiDB-lite"/>
    </source>
</evidence>
<dbReference type="eggNOG" id="ENOG502S80A">
    <property type="taxonomic scope" value="Eukaryota"/>
</dbReference>
<sequence>MGTGHNRPGITISLLCDDDRSEANMAQHQSLSRRRANAVAASLLASSAMSNPVSGHALPRQTRQSNSIEHTPTWQTEILPTPPPAIIPELVGRDFNTVCGYIGGNPDLPATCLAGSHCVVDAQNKAIGCCPDGGDCTTGIFTGCVDQNNPGHGVIDPHIYTCGSGDVCYKNTFEGGFFQYGCGSASDMATTVVLTASGRPSIAYTTVSVSLRPTMTLASETSSDGKGPSSTLGRESKPTGSDPAQNDGGISHTSAIVGGVVGGLLALALLLALGIFLWRRKRQSRTPQAEEEPKSISPDDDYEDPDDMTDTRPAPQPPGPRNHHHEDTEDSESWPIPPAIKGGIIGVANTTTETDQTPLTQESDLDPTNNIVEISSVDTGSVPRRGGERPFWQQTGGGRSRNLTRS</sequence>
<organism evidence="3 4">
    <name type="scientific">Cordyceps militaris (strain CM01)</name>
    <name type="common">Caterpillar fungus</name>
    <dbReference type="NCBI Taxonomy" id="983644"/>
    <lineage>
        <taxon>Eukaryota</taxon>
        <taxon>Fungi</taxon>
        <taxon>Dikarya</taxon>
        <taxon>Ascomycota</taxon>
        <taxon>Pezizomycotina</taxon>
        <taxon>Sordariomycetes</taxon>
        <taxon>Hypocreomycetidae</taxon>
        <taxon>Hypocreales</taxon>
        <taxon>Cordycipitaceae</taxon>
        <taxon>Cordyceps</taxon>
    </lineage>
</organism>
<dbReference type="OrthoDB" id="5386093at2759"/>
<evidence type="ECO:0000313" key="4">
    <source>
        <dbReference type="Proteomes" id="UP000001610"/>
    </source>
</evidence>
<feature type="compositionally biased region" description="Polar residues" evidence="1">
    <location>
        <begin position="218"/>
        <end position="244"/>
    </location>
</feature>
<feature type="compositionally biased region" description="Low complexity" evidence="1">
    <location>
        <begin position="350"/>
        <end position="362"/>
    </location>
</feature>